<dbReference type="Gramene" id="HORVU.MOREX.r2.3HG0243170.1">
    <property type="protein sequence ID" value="HORVU.MOREX.r2.3HG0243170.1"/>
    <property type="gene ID" value="HORVU.MOREX.r2.3HG0243170"/>
</dbReference>
<keyword evidence="1" id="KW-0812">Transmembrane</keyword>
<dbReference type="EnsemblPlants" id="HORVU.MOREX.r3.3HG0292430.1">
    <property type="protein sequence ID" value="HORVU.MOREX.r3.3HG0292430.1"/>
    <property type="gene ID" value="HORVU.MOREX.r3.3HG0292430"/>
</dbReference>
<feature type="transmembrane region" description="Helical" evidence="1">
    <location>
        <begin position="6"/>
        <end position="27"/>
    </location>
</feature>
<accession>A0A8I6X3V6</accession>
<reference evidence="3" key="1">
    <citation type="journal article" date="2012" name="Nature">
        <title>A physical, genetic and functional sequence assembly of the barley genome.</title>
        <authorList>
            <consortium name="The International Barley Genome Sequencing Consortium"/>
            <person name="Mayer K.F."/>
            <person name="Waugh R."/>
            <person name="Brown J.W."/>
            <person name="Schulman A."/>
            <person name="Langridge P."/>
            <person name="Platzer M."/>
            <person name="Fincher G.B."/>
            <person name="Muehlbauer G.J."/>
            <person name="Sato K."/>
            <person name="Close T.J."/>
            <person name="Wise R.P."/>
            <person name="Stein N."/>
        </authorList>
    </citation>
    <scope>NUCLEOTIDE SEQUENCE [LARGE SCALE GENOMIC DNA]</scope>
    <source>
        <strain evidence="3">cv. Morex</strain>
    </source>
</reference>
<reference evidence="2" key="2">
    <citation type="submission" date="2020-10" db="EMBL/GenBank/DDBJ databases">
        <authorList>
            <person name="Scholz U."/>
            <person name="Mascher M."/>
            <person name="Fiebig A."/>
        </authorList>
    </citation>
    <scope>NUCLEOTIDE SEQUENCE [LARGE SCALE GENOMIC DNA]</scope>
    <source>
        <strain evidence="2">cv. Morex</strain>
    </source>
</reference>
<evidence type="ECO:0000256" key="1">
    <source>
        <dbReference type="SAM" id="Phobius"/>
    </source>
</evidence>
<feature type="transmembrane region" description="Helical" evidence="1">
    <location>
        <begin position="39"/>
        <end position="59"/>
    </location>
</feature>
<dbReference type="Proteomes" id="UP000011116">
    <property type="component" value="Chromosome 3H"/>
</dbReference>
<keyword evidence="1" id="KW-1133">Transmembrane helix</keyword>
<keyword evidence="1" id="KW-0472">Membrane</keyword>
<protein>
    <submittedName>
        <fullName evidence="2">Uncharacterized protein</fullName>
    </submittedName>
</protein>
<dbReference type="Gramene" id="HORVU.MOREX.r3.3HG0292430.1">
    <property type="protein sequence ID" value="HORVU.MOREX.r3.3HG0292430.1"/>
    <property type="gene ID" value="HORVU.MOREX.r3.3HG0292430"/>
</dbReference>
<keyword evidence="3" id="KW-1185">Reference proteome</keyword>
<sequence>MICNKITNISITLEILLIAFTVCMHVLRFAAQDLFVLNWVRLIIAALGCIPGAVTLLRLHELFSKPPVVLVDLIIEGHILFKTATIINSLFRLLDVIFISIAATRVNANYLQGRLQECFH</sequence>
<dbReference type="AlphaFoldDB" id="A0A8I6X3V6"/>
<evidence type="ECO:0000313" key="3">
    <source>
        <dbReference type="Proteomes" id="UP000011116"/>
    </source>
</evidence>
<name>A0A8I6X3V6_HORVV</name>
<reference evidence="2" key="3">
    <citation type="submission" date="2022-01" db="UniProtKB">
        <authorList>
            <consortium name="EnsemblPlants"/>
        </authorList>
    </citation>
    <scope>IDENTIFICATION</scope>
    <source>
        <strain evidence="2">subsp. vulgare</strain>
    </source>
</reference>
<proteinExistence type="predicted"/>
<evidence type="ECO:0000313" key="2">
    <source>
        <dbReference type="EnsemblPlants" id="HORVU.MOREX.r3.3HG0292430.1"/>
    </source>
</evidence>
<organism evidence="2 3">
    <name type="scientific">Hordeum vulgare subsp. vulgare</name>
    <name type="common">Domesticated barley</name>
    <dbReference type="NCBI Taxonomy" id="112509"/>
    <lineage>
        <taxon>Eukaryota</taxon>
        <taxon>Viridiplantae</taxon>
        <taxon>Streptophyta</taxon>
        <taxon>Embryophyta</taxon>
        <taxon>Tracheophyta</taxon>
        <taxon>Spermatophyta</taxon>
        <taxon>Magnoliopsida</taxon>
        <taxon>Liliopsida</taxon>
        <taxon>Poales</taxon>
        <taxon>Poaceae</taxon>
        <taxon>BOP clade</taxon>
        <taxon>Pooideae</taxon>
        <taxon>Triticodae</taxon>
        <taxon>Triticeae</taxon>
        <taxon>Hordeinae</taxon>
        <taxon>Hordeum</taxon>
    </lineage>
</organism>